<organism evidence="2">
    <name type="scientific">Candidatus Fermentithermobacillus carboniphilus</name>
    <dbReference type="NCBI Taxonomy" id="3085328"/>
    <lineage>
        <taxon>Bacteria</taxon>
        <taxon>Bacillati</taxon>
        <taxon>Bacillota</taxon>
        <taxon>Candidatus Fermentithermobacillia</taxon>
        <taxon>Candidatus Fermentithermobacillales</taxon>
        <taxon>Candidatus Fermentithermobacillaceae</taxon>
        <taxon>Candidatus Fermentithermobacillus</taxon>
    </lineage>
</organism>
<keyword evidence="1" id="KW-0472">Membrane</keyword>
<reference evidence="2" key="1">
    <citation type="submission" date="2020-10" db="EMBL/GenBank/DDBJ databases">
        <authorList>
            <person name="Kadnikov V."/>
            <person name="Beletsky A.V."/>
            <person name="Mardanov A.V."/>
            <person name="Karnachuk O.V."/>
            <person name="Ravin N.V."/>
        </authorList>
    </citation>
    <scope>NUCLEOTIDE SEQUENCE</scope>
    <source>
        <strain evidence="2">Bu02</strain>
    </source>
</reference>
<dbReference type="KEGG" id="fcz:IMF26_04975"/>
<feature type="transmembrane region" description="Helical" evidence="1">
    <location>
        <begin position="150"/>
        <end position="168"/>
    </location>
</feature>
<sequence>MTGKQSCSEVRSLLIDTVWKETLEDGSAWKEDTIREDSAVPLREIPPWVAKHLESCPGCSDFFREIQHLREWAIGSNMEIPTNFHAIVDAISKATYVSQCDEVRYGTMGVQPTGDGHRSTKAALQFIPLGMVGLLVNWGLLWWLKPPGFLMLNAILNWLTPFFFLLLVKYLPGVLREDPVVEEE</sequence>
<feature type="transmembrane region" description="Helical" evidence="1">
    <location>
        <begin position="126"/>
        <end position="144"/>
    </location>
</feature>
<name>A0AAT9LEE3_9FIRM</name>
<keyword evidence="1" id="KW-1133">Transmembrane helix</keyword>
<protein>
    <recommendedName>
        <fullName evidence="3">Zinc-finger domain-containing protein</fullName>
    </recommendedName>
</protein>
<dbReference type="EMBL" id="CP062796">
    <property type="protein sequence ID" value="QUL99403.1"/>
    <property type="molecule type" value="Genomic_DNA"/>
</dbReference>
<evidence type="ECO:0008006" key="3">
    <source>
        <dbReference type="Google" id="ProtNLM"/>
    </source>
</evidence>
<proteinExistence type="predicted"/>
<accession>A0AAT9LEE3</accession>
<dbReference type="AlphaFoldDB" id="A0AAT9LEE3"/>
<keyword evidence="1" id="KW-0812">Transmembrane</keyword>
<gene>
    <name evidence="2" type="ORF">IMF26_04975</name>
</gene>
<evidence type="ECO:0000256" key="1">
    <source>
        <dbReference type="SAM" id="Phobius"/>
    </source>
</evidence>
<evidence type="ECO:0000313" key="2">
    <source>
        <dbReference type="EMBL" id="QUL99403.1"/>
    </source>
</evidence>
<reference evidence="2" key="2">
    <citation type="journal article" date="2023" name="Biology">
        <title>Prokaryotic Life Associated with Coal-Fire Gas Vents Revealed by Metagenomics.</title>
        <authorList>
            <person name="Kadnikov V.V."/>
            <person name="Mardanov A.V."/>
            <person name="Beletsky A.V."/>
            <person name="Karnachuk O.V."/>
            <person name="Ravin N.V."/>
        </authorList>
    </citation>
    <scope>NUCLEOTIDE SEQUENCE</scope>
    <source>
        <strain evidence="2">Bu02</strain>
    </source>
</reference>